<sequence>HSVTVAAEGVAQALTSEDWSTVETLLLKVIRGCLETCLLASKTWDFPVDAPYLKAAQKVRRRTPYMPTWGNGSAAKTCEEAKAHWKQAKAKEKEMKLSEASIAAAWMDDVGGKLSLLWVVHDLVALCPWTSSMDAGSLMKYMQEECEETTAEMAALRTRAFGGRSWTQVVADLVAELGDVQFTLLLSLYIIARDSNVSPVGLIRTLTSRVCK</sequence>
<dbReference type="OrthoDB" id="427165at2759"/>
<evidence type="ECO:0000313" key="1">
    <source>
        <dbReference type="EMBL" id="CAE7592130.1"/>
    </source>
</evidence>
<organism evidence="1 2">
    <name type="scientific">Symbiodinium pilosum</name>
    <name type="common">Dinoflagellate</name>
    <dbReference type="NCBI Taxonomy" id="2952"/>
    <lineage>
        <taxon>Eukaryota</taxon>
        <taxon>Sar</taxon>
        <taxon>Alveolata</taxon>
        <taxon>Dinophyceae</taxon>
        <taxon>Suessiales</taxon>
        <taxon>Symbiodiniaceae</taxon>
        <taxon>Symbiodinium</taxon>
    </lineage>
</organism>
<proteinExistence type="predicted"/>
<dbReference type="AlphaFoldDB" id="A0A812UYV8"/>
<gene>
    <name evidence="1" type="ORF">SPIL2461_LOCUS15771</name>
</gene>
<reference evidence="1" key="1">
    <citation type="submission" date="2021-02" db="EMBL/GenBank/DDBJ databases">
        <authorList>
            <person name="Dougan E. K."/>
            <person name="Rhodes N."/>
            <person name="Thang M."/>
            <person name="Chan C."/>
        </authorList>
    </citation>
    <scope>NUCLEOTIDE SEQUENCE</scope>
</reference>
<name>A0A812UYV8_SYMPI</name>
<accession>A0A812UYV8</accession>
<dbReference type="Proteomes" id="UP000649617">
    <property type="component" value="Unassembled WGS sequence"/>
</dbReference>
<feature type="non-terminal residue" evidence="1">
    <location>
        <position position="1"/>
    </location>
</feature>
<protein>
    <submittedName>
        <fullName evidence="1">Uncharacterized protein</fullName>
    </submittedName>
</protein>
<dbReference type="EMBL" id="CAJNIZ010039591">
    <property type="protein sequence ID" value="CAE7592130.1"/>
    <property type="molecule type" value="Genomic_DNA"/>
</dbReference>
<keyword evidence="2" id="KW-1185">Reference proteome</keyword>
<evidence type="ECO:0000313" key="2">
    <source>
        <dbReference type="Proteomes" id="UP000649617"/>
    </source>
</evidence>
<comment type="caution">
    <text evidence="1">The sequence shown here is derived from an EMBL/GenBank/DDBJ whole genome shotgun (WGS) entry which is preliminary data.</text>
</comment>
<dbReference type="Gene3D" id="1.10.287.1080">
    <property type="entry name" value="MazG-like"/>
    <property type="match status" value="1"/>
</dbReference>
<feature type="non-terminal residue" evidence="1">
    <location>
        <position position="212"/>
    </location>
</feature>